<comment type="caution">
    <text evidence="2">The sequence shown here is derived from an EMBL/GenBank/DDBJ whole genome shotgun (WGS) entry which is preliminary data.</text>
</comment>
<accession>A0A179GSV2</accession>
<organism evidence="2 3">
    <name type="scientific">Purpureocillium lilacinum</name>
    <name type="common">Paecilomyces lilacinus</name>
    <dbReference type="NCBI Taxonomy" id="33203"/>
    <lineage>
        <taxon>Eukaryota</taxon>
        <taxon>Fungi</taxon>
        <taxon>Dikarya</taxon>
        <taxon>Ascomycota</taxon>
        <taxon>Pezizomycotina</taxon>
        <taxon>Sordariomycetes</taxon>
        <taxon>Hypocreomycetidae</taxon>
        <taxon>Hypocreales</taxon>
        <taxon>Ophiocordycipitaceae</taxon>
        <taxon>Purpureocillium</taxon>
    </lineage>
</organism>
<gene>
    <name evidence="2" type="ORF">VFPBJ_06143</name>
</gene>
<sequence length="49" mass="5232">MGRSADTHRTAQATGQGCEGLARRVPSFSRPKMAPAGQSQLERQASRSC</sequence>
<evidence type="ECO:0000256" key="1">
    <source>
        <dbReference type="SAM" id="MobiDB-lite"/>
    </source>
</evidence>
<dbReference type="AlphaFoldDB" id="A0A179GSV2"/>
<name>A0A179GSV2_PURLI</name>
<evidence type="ECO:0000313" key="3">
    <source>
        <dbReference type="Proteomes" id="UP000078240"/>
    </source>
</evidence>
<feature type="compositionally biased region" description="Polar residues" evidence="1">
    <location>
        <begin position="37"/>
        <end position="49"/>
    </location>
</feature>
<protein>
    <submittedName>
        <fullName evidence="2">Uncharacterized protein</fullName>
    </submittedName>
</protein>
<evidence type="ECO:0000313" key="2">
    <source>
        <dbReference type="EMBL" id="OAQ80558.1"/>
    </source>
</evidence>
<dbReference type="Proteomes" id="UP000078240">
    <property type="component" value="Unassembled WGS sequence"/>
</dbReference>
<dbReference type="EMBL" id="LSBH01000004">
    <property type="protein sequence ID" value="OAQ80558.1"/>
    <property type="molecule type" value="Genomic_DNA"/>
</dbReference>
<feature type="region of interest" description="Disordered" evidence="1">
    <location>
        <begin position="1"/>
        <end position="49"/>
    </location>
</feature>
<proteinExistence type="predicted"/>
<reference evidence="2 3" key="1">
    <citation type="submission" date="2016-01" db="EMBL/GenBank/DDBJ databases">
        <title>Biosynthesis of antibiotic leucinostatins and their inhibition on Phytophthora in bio-control Purpureocillium lilacinum.</title>
        <authorList>
            <person name="Wang G."/>
            <person name="Liu Z."/>
            <person name="Lin R."/>
            <person name="Li E."/>
            <person name="Mao Z."/>
            <person name="Ling J."/>
            <person name="Yin W."/>
            <person name="Xie B."/>
        </authorList>
    </citation>
    <scope>NUCLEOTIDE SEQUENCE [LARGE SCALE GENOMIC DNA]</scope>
    <source>
        <strain evidence="2">PLBJ-1</strain>
    </source>
</reference>